<protein>
    <recommendedName>
        <fullName evidence="1">DNA (cytosine-5-)-methyltransferase</fullName>
        <ecNumber evidence="1">2.1.1.37</ecNumber>
    </recommendedName>
</protein>
<sequence length="196" mass="21878">MGHHNDLRIPGFPGATHSATGEDGKKRHSTVSEWFAGVPALPDRDSVFSARSVEHHGKVFPGEFAPRELHWSRSYQDLSLKRFASIPPGGNRFDLPDELKAPCWRKHTSGSGDVMGRLHADRPSVTIRTEFFKPEKGRYLHPTENRAITHYEAALLQGFPDNHRFVGSKTAIARQIGNAVPIPLGKAIAQQLERQF</sequence>
<organism evidence="7 8">
    <name type="scientific">Gulosibacter molinativorax</name>
    <dbReference type="NCBI Taxonomy" id="256821"/>
    <lineage>
        <taxon>Bacteria</taxon>
        <taxon>Bacillati</taxon>
        <taxon>Actinomycetota</taxon>
        <taxon>Actinomycetes</taxon>
        <taxon>Micrococcales</taxon>
        <taxon>Microbacteriaceae</taxon>
        <taxon>Gulosibacter</taxon>
    </lineage>
</organism>
<keyword evidence="2" id="KW-0489">Methyltransferase</keyword>
<dbReference type="SUPFAM" id="SSF53335">
    <property type="entry name" value="S-adenosyl-L-methionine-dependent methyltransferases"/>
    <property type="match status" value="1"/>
</dbReference>
<evidence type="ECO:0000256" key="4">
    <source>
        <dbReference type="ARBA" id="ARBA00022691"/>
    </source>
</evidence>
<name>A0ABT7CBZ6_9MICO</name>
<evidence type="ECO:0000256" key="6">
    <source>
        <dbReference type="SAM" id="MobiDB-lite"/>
    </source>
</evidence>
<feature type="region of interest" description="Disordered" evidence="6">
    <location>
        <begin position="1"/>
        <end position="28"/>
    </location>
</feature>
<dbReference type="InterPro" id="IPR050390">
    <property type="entry name" value="C5-Methyltransferase"/>
</dbReference>
<keyword evidence="5" id="KW-0680">Restriction system</keyword>
<evidence type="ECO:0000256" key="1">
    <source>
        <dbReference type="ARBA" id="ARBA00011975"/>
    </source>
</evidence>
<keyword evidence="3" id="KW-0808">Transferase</keyword>
<dbReference type="InterPro" id="IPR031303">
    <property type="entry name" value="C5_meth_CS"/>
</dbReference>
<keyword evidence="4" id="KW-0949">S-adenosyl-L-methionine</keyword>
<evidence type="ECO:0000256" key="2">
    <source>
        <dbReference type="ARBA" id="ARBA00022603"/>
    </source>
</evidence>
<evidence type="ECO:0000256" key="5">
    <source>
        <dbReference type="ARBA" id="ARBA00022747"/>
    </source>
</evidence>
<evidence type="ECO:0000313" key="7">
    <source>
        <dbReference type="EMBL" id="MDJ1372723.1"/>
    </source>
</evidence>
<reference evidence="7" key="2">
    <citation type="journal article" date="2022" name="Sci. Rep.">
        <title>In silico prediction of the enzymes involved in the degradation of the herbicide molinate by Gulosibacter molinativorax ON4T.</title>
        <authorList>
            <person name="Lopes A.R."/>
            <person name="Bunin E."/>
            <person name="Viana A.T."/>
            <person name="Froufe H."/>
            <person name="Munoz-Merida A."/>
            <person name="Pinho D."/>
            <person name="Figueiredo J."/>
            <person name="Barroso C."/>
            <person name="Vaz-Moreira I."/>
            <person name="Bellanger X."/>
            <person name="Egas C."/>
            <person name="Nunes O.C."/>
        </authorList>
    </citation>
    <scope>NUCLEOTIDE SEQUENCE</scope>
    <source>
        <strain evidence="7">ON4</strain>
    </source>
</reference>
<evidence type="ECO:0000256" key="3">
    <source>
        <dbReference type="ARBA" id="ARBA00022679"/>
    </source>
</evidence>
<comment type="caution">
    <text evidence="7">The sequence shown here is derived from an EMBL/GenBank/DDBJ whole genome shotgun (WGS) entry which is preliminary data.</text>
</comment>
<evidence type="ECO:0000313" key="8">
    <source>
        <dbReference type="Proteomes" id="UP001170379"/>
    </source>
</evidence>
<dbReference type="Pfam" id="PF00145">
    <property type="entry name" value="DNA_methylase"/>
    <property type="match status" value="1"/>
</dbReference>
<dbReference type="EMBL" id="PXVD01000041">
    <property type="protein sequence ID" value="MDJ1372723.1"/>
    <property type="molecule type" value="Genomic_DNA"/>
</dbReference>
<dbReference type="PANTHER" id="PTHR10629">
    <property type="entry name" value="CYTOSINE-SPECIFIC METHYLTRANSFERASE"/>
    <property type="match status" value="1"/>
</dbReference>
<gene>
    <name evidence="7" type="ORF">C7K25_15400</name>
</gene>
<reference evidence="7" key="1">
    <citation type="submission" date="2018-03" db="EMBL/GenBank/DDBJ databases">
        <authorList>
            <person name="Nunes O.C."/>
            <person name="Lopes A.R."/>
            <person name="Froufe H."/>
            <person name="Munoz-Merida A."/>
            <person name="Barroso C."/>
            <person name="Egas C."/>
        </authorList>
    </citation>
    <scope>NUCLEOTIDE SEQUENCE</scope>
    <source>
        <strain evidence="7">ON4</strain>
    </source>
</reference>
<dbReference type="Gene3D" id="3.90.120.10">
    <property type="entry name" value="DNA Methylase, subunit A, domain 2"/>
    <property type="match status" value="1"/>
</dbReference>
<dbReference type="InterPro" id="IPR001525">
    <property type="entry name" value="C5_MeTfrase"/>
</dbReference>
<keyword evidence="8" id="KW-1185">Reference proteome</keyword>
<dbReference type="PROSITE" id="PS00095">
    <property type="entry name" value="C5_MTASE_2"/>
    <property type="match status" value="1"/>
</dbReference>
<dbReference type="PANTHER" id="PTHR10629:SF52">
    <property type="entry name" value="DNA (CYTOSINE-5)-METHYLTRANSFERASE 1"/>
    <property type="match status" value="1"/>
</dbReference>
<dbReference type="InterPro" id="IPR029063">
    <property type="entry name" value="SAM-dependent_MTases_sf"/>
</dbReference>
<accession>A0ABT7CBZ6</accession>
<dbReference type="Proteomes" id="UP001170379">
    <property type="component" value="Unassembled WGS sequence"/>
</dbReference>
<proteinExistence type="predicted"/>
<dbReference type="EC" id="2.1.1.37" evidence="1"/>